<dbReference type="RefSeq" id="WP_179531091.1">
    <property type="nucleotide sequence ID" value="NZ_BAAAPP010000003.1"/>
</dbReference>
<comment type="caution">
    <text evidence="11">The sequence shown here is derived from an EMBL/GenBank/DDBJ whole genome shotgun (WGS) entry which is preliminary data.</text>
</comment>
<dbReference type="Pfam" id="PF02518">
    <property type="entry name" value="HATPase_c"/>
    <property type="match status" value="1"/>
</dbReference>
<proteinExistence type="predicted"/>
<keyword evidence="7" id="KW-0902">Two-component regulatory system</keyword>
<evidence type="ECO:0000256" key="1">
    <source>
        <dbReference type="ARBA" id="ARBA00004651"/>
    </source>
</evidence>
<evidence type="ECO:0000256" key="4">
    <source>
        <dbReference type="ARBA" id="ARBA00022692"/>
    </source>
</evidence>
<dbReference type="AlphaFoldDB" id="A0A7Y9YGV9"/>
<dbReference type="CDD" id="cd16917">
    <property type="entry name" value="HATPase_UhpB-NarQ-NarX-like"/>
    <property type="match status" value="1"/>
</dbReference>
<dbReference type="EMBL" id="JACBZI010000001">
    <property type="protein sequence ID" value="NYI10220.1"/>
    <property type="molecule type" value="Genomic_DNA"/>
</dbReference>
<evidence type="ECO:0000256" key="3">
    <source>
        <dbReference type="ARBA" id="ARBA00022679"/>
    </source>
</evidence>
<dbReference type="GO" id="GO:0000155">
    <property type="term" value="F:phosphorelay sensor kinase activity"/>
    <property type="evidence" value="ECO:0007669"/>
    <property type="project" value="InterPro"/>
</dbReference>
<keyword evidence="12" id="KW-1185">Reference proteome</keyword>
<dbReference type="InterPro" id="IPR003594">
    <property type="entry name" value="HATPase_dom"/>
</dbReference>
<dbReference type="GO" id="GO:0046983">
    <property type="term" value="F:protein dimerization activity"/>
    <property type="evidence" value="ECO:0007669"/>
    <property type="project" value="InterPro"/>
</dbReference>
<keyword evidence="4 9" id="KW-0812">Transmembrane</keyword>
<dbReference type="PANTHER" id="PTHR24421:SF37">
    <property type="entry name" value="SENSOR HISTIDINE KINASE NARS"/>
    <property type="match status" value="1"/>
</dbReference>
<evidence type="ECO:0000256" key="9">
    <source>
        <dbReference type="SAM" id="Phobius"/>
    </source>
</evidence>
<evidence type="ECO:0000256" key="8">
    <source>
        <dbReference type="ARBA" id="ARBA00023136"/>
    </source>
</evidence>
<organism evidence="11 12">
    <name type="scientific">Nocardioides marinus</name>
    <dbReference type="NCBI Taxonomy" id="374514"/>
    <lineage>
        <taxon>Bacteria</taxon>
        <taxon>Bacillati</taxon>
        <taxon>Actinomycetota</taxon>
        <taxon>Actinomycetes</taxon>
        <taxon>Propionibacteriales</taxon>
        <taxon>Nocardioidaceae</taxon>
        <taxon>Nocardioides</taxon>
    </lineage>
</organism>
<name>A0A7Y9YGV9_9ACTN</name>
<keyword evidence="6 9" id="KW-1133">Transmembrane helix</keyword>
<dbReference type="Proteomes" id="UP000537326">
    <property type="component" value="Unassembled WGS sequence"/>
</dbReference>
<dbReference type="PROSITE" id="PS50109">
    <property type="entry name" value="HIS_KIN"/>
    <property type="match status" value="1"/>
</dbReference>
<evidence type="ECO:0000313" key="12">
    <source>
        <dbReference type="Proteomes" id="UP000537326"/>
    </source>
</evidence>
<dbReference type="InterPro" id="IPR011712">
    <property type="entry name" value="Sig_transdc_His_kin_sub3_dim/P"/>
</dbReference>
<accession>A0A7Y9YGV9</accession>
<dbReference type="GO" id="GO:0005886">
    <property type="term" value="C:plasma membrane"/>
    <property type="evidence" value="ECO:0007669"/>
    <property type="project" value="UniProtKB-SubCell"/>
</dbReference>
<evidence type="ECO:0000313" key="11">
    <source>
        <dbReference type="EMBL" id="NYI10220.1"/>
    </source>
</evidence>
<dbReference type="Pfam" id="PF07730">
    <property type="entry name" value="HisKA_3"/>
    <property type="match status" value="1"/>
</dbReference>
<dbReference type="InterPro" id="IPR050482">
    <property type="entry name" value="Sensor_HK_TwoCompSys"/>
</dbReference>
<keyword evidence="5 11" id="KW-0418">Kinase</keyword>
<dbReference type="PANTHER" id="PTHR24421">
    <property type="entry name" value="NITRATE/NITRITE SENSOR PROTEIN NARX-RELATED"/>
    <property type="match status" value="1"/>
</dbReference>
<sequence>MSAPRSRFGRLLRTPLTLFLVVSLLLVSGIFIATNAIATRAAERAALEQAESVTQSLAGSVMPGNLREGLLNGRPGAVDKFFRRLKPFSTGDIDSFDVLTTEGRLAFDSSDAGAALDDHVYELSRSQERVLADGGTVSEFADPSSLRSSDRPGSEAGLVKISTRVYATRDSKGRDTGLNRGQSVTSPALFVAYWDLDDVEQRREDIFGTFRWITLGPLVLLVVISTAMLAVLTSQVRRGSRERERLLQTAIEASDAERRRIARDLHDGVVQDLAGSAFALSGAARDPATTPATAQVLGSVSASMRDSLKQMRSLLAEIHPPDLHGQGLQSALEDLIAPAAAAGIHASVSAAGVEEATEAEVALLWRVAQEAVRNAIRHSGASTLAVTVRGDTDGLLLEVVDDGVGFDTTAPSPPDRFGLRGLRSLVRDVGGELDVTSALGEGTSVRMAVRR</sequence>
<dbReference type="InterPro" id="IPR005467">
    <property type="entry name" value="His_kinase_dom"/>
</dbReference>
<evidence type="ECO:0000256" key="7">
    <source>
        <dbReference type="ARBA" id="ARBA00023012"/>
    </source>
</evidence>
<keyword evidence="2" id="KW-1003">Cell membrane</keyword>
<evidence type="ECO:0000256" key="6">
    <source>
        <dbReference type="ARBA" id="ARBA00022989"/>
    </source>
</evidence>
<feature type="domain" description="Histidine kinase" evidence="10">
    <location>
        <begin position="364"/>
        <end position="451"/>
    </location>
</feature>
<dbReference type="Gene3D" id="1.20.5.1930">
    <property type="match status" value="1"/>
</dbReference>
<dbReference type="SMART" id="SM00387">
    <property type="entry name" value="HATPase_c"/>
    <property type="match status" value="1"/>
</dbReference>
<gene>
    <name evidence="11" type="ORF">BKA05_001735</name>
</gene>
<comment type="subcellular location">
    <subcellularLocation>
        <location evidence="1">Cell membrane</location>
        <topology evidence="1">Multi-pass membrane protein</topology>
    </subcellularLocation>
</comment>
<reference evidence="11 12" key="1">
    <citation type="submission" date="2020-07" db="EMBL/GenBank/DDBJ databases">
        <title>Sequencing the genomes of 1000 actinobacteria strains.</title>
        <authorList>
            <person name="Klenk H.-P."/>
        </authorList>
    </citation>
    <scope>NUCLEOTIDE SEQUENCE [LARGE SCALE GENOMIC DNA]</scope>
    <source>
        <strain evidence="11 12">DSM 18248</strain>
    </source>
</reference>
<feature type="transmembrane region" description="Helical" evidence="9">
    <location>
        <begin position="212"/>
        <end position="233"/>
    </location>
</feature>
<dbReference type="Gene3D" id="3.30.565.10">
    <property type="entry name" value="Histidine kinase-like ATPase, C-terminal domain"/>
    <property type="match status" value="1"/>
</dbReference>
<evidence type="ECO:0000256" key="2">
    <source>
        <dbReference type="ARBA" id="ARBA00022475"/>
    </source>
</evidence>
<keyword evidence="8 9" id="KW-0472">Membrane</keyword>
<evidence type="ECO:0000256" key="5">
    <source>
        <dbReference type="ARBA" id="ARBA00022777"/>
    </source>
</evidence>
<evidence type="ECO:0000259" key="10">
    <source>
        <dbReference type="PROSITE" id="PS50109"/>
    </source>
</evidence>
<keyword evidence="3" id="KW-0808">Transferase</keyword>
<protein>
    <submittedName>
        <fullName evidence="11">Signal transduction histidine kinase</fullName>
    </submittedName>
</protein>
<dbReference type="InterPro" id="IPR036890">
    <property type="entry name" value="HATPase_C_sf"/>
</dbReference>
<dbReference type="SUPFAM" id="SSF55874">
    <property type="entry name" value="ATPase domain of HSP90 chaperone/DNA topoisomerase II/histidine kinase"/>
    <property type="match status" value="1"/>
</dbReference>